<feature type="domain" description="BTB" evidence="5">
    <location>
        <begin position="108"/>
        <end position="185"/>
    </location>
</feature>
<dbReference type="PANTHER" id="PTHR31060:SF32">
    <property type="entry name" value="BTB_POZ DOMAIN PLANT PROTEIN"/>
    <property type="match status" value="1"/>
</dbReference>
<keyword evidence="7" id="KW-1185">Reference proteome</keyword>
<feature type="region of interest" description="Disordered" evidence="4">
    <location>
        <begin position="1"/>
        <end position="25"/>
    </location>
</feature>
<comment type="function">
    <text evidence="1">May act as a substrate-specific adapter of an E3 ubiquitin-protein ligase complex (CUL3-RBX1-BTB) which mediates the ubiquitination and subsequent proteasomal degradation of target proteins.</text>
</comment>
<dbReference type="InterPro" id="IPR038920">
    <property type="entry name" value="At3g05675-like"/>
</dbReference>
<dbReference type="Pfam" id="PF25553">
    <property type="entry name" value="BTB-POZ_ANK-like"/>
    <property type="match status" value="1"/>
</dbReference>
<organism evidence="6 7">
    <name type="scientific">Striga hermonthica</name>
    <name type="common">Purple witchweed</name>
    <name type="synonym">Buchnera hermonthica</name>
    <dbReference type="NCBI Taxonomy" id="68872"/>
    <lineage>
        <taxon>Eukaryota</taxon>
        <taxon>Viridiplantae</taxon>
        <taxon>Streptophyta</taxon>
        <taxon>Embryophyta</taxon>
        <taxon>Tracheophyta</taxon>
        <taxon>Spermatophyta</taxon>
        <taxon>Magnoliopsida</taxon>
        <taxon>eudicotyledons</taxon>
        <taxon>Gunneridae</taxon>
        <taxon>Pentapetalae</taxon>
        <taxon>asterids</taxon>
        <taxon>lamiids</taxon>
        <taxon>Lamiales</taxon>
        <taxon>Orobanchaceae</taxon>
        <taxon>Buchnereae</taxon>
        <taxon>Striga</taxon>
    </lineage>
</organism>
<dbReference type="PANTHER" id="PTHR31060">
    <property type="entry name" value="OSJNBA0011J08.25 PROTEIN-RELATED"/>
    <property type="match status" value="1"/>
</dbReference>
<comment type="pathway">
    <text evidence="2">Protein modification; protein ubiquitination.</text>
</comment>
<accession>A0A9N7R4R4</accession>
<dbReference type="Gene3D" id="3.30.710.10">
    <property type="entry name" value="Potassium Channel Kv1.1, Chain A"/>
    <property type="match status" value="1"/>
</dbReference>
<name>A0A9N7R4R4_STRHE</name>
<evidence type="ECO:0000256" key="4">
    <source>
        <dbReference type="SAM" id="MobiDB-lite"/>
    </source>
</evidence>
<gene>
    <name evidence="6" type="ORF">SHERM_12759</name>
</gene>
<dbReference type="PROSITE" id="PS50097">
    <property type="entry name" value="BTB"/>
    <property type="match status" value="1"/>
</dbReference>
<dbReference type="OrthoDB" id="2014231at2759"/>
<dbReference type="InterPro" id="IPR000210">
    <property type="entry name" value="BTB/POZ_dom"/>
</dbReference>
<protein>
    <submittedName>
        <fullName evidence="6">BTB/POZ domain-containing protein</fullName>
    </submittedName>
</protein>
<evidence type="ECO:0000313" key="6">
    <source>
        <dbReference type="EMBL" id="CAA0811940.1"/>
    </source>
</evidence>
<evidence type="ECO:0000256" key="2">
    <source>
        <dbReference type="ARBA" id="ARBA00004906"/>
    </source>
</evidence>
<comment type="caution">
    <text evidence="6">The sequence shown here is derived from an EMBL/GenBank/DDBJ whole genome shotgun (WGS) entry which is preliminary data.</text>
</comment>
<dbReference type="Proteomes" id="UP001153555">
    <property type="component" value="Unassembled WGS sequence"/>
</dbReference>
<evidence type="ECO:0000256" key="3">
    <source>
        <dbReference type="ARBA" id="ARBA00022786"/>
    </source>
</evidence>
<evidence type="ECO:0000313" key="7">
    <source>
        <dbReference type="Proteomes" id="UP001153555"/>
    </source>
</evidence>
<dbReference type="InterPro" id="IPR058039">
    <property type="entry name" value="At3g05675-like_ankyrin"/>
</dbReference>
<proteinExistence type="predicted"/>
<evidence type="ECO:0000259" key="5">
    <source>
        <dbReference type="PROSITE" id="PS50097"/>
    </source>
</evidence>
<reference evidence="6" key="1">
    <citation type="submission" date="2019-12" db="EMBL/GenBank/DDBJ databases">
        <authorList>
            <person name="Scholes J."/>
        </authorList>
    </citation>
    <scope>NUCLEOTIDE SEQUENCE</scope>
</reference>
<evidence type="ECO:0000256" key="1">
    <source>
        <dbReference type="ARBA" id="ARBA00002668"/>
    </source>
</evidence>
<dbReference type="InterPro" id="IPR011333">
    <property type="entry name" value="SKP1/BTB/POZ_sf"/>
</dbReference>
<keyword evidence="3" id="KW-0833">Ubl conjugation pathway</keyword>
<dbReference type="AlphaFoldDB" id="A0A9N7R4R4"/>
<feature type="compositionally biased region" description="Low complexity" evidence="4">
    <location>
        <begin position="1"/>
        <end position="12"/>
    </location>
</feature>
<sequence length="572" mass="63844">MASDSNNSSSSSSHHKSLSSRNQQQQLVSAMIKQGFISDPFLSPSRRNSLSPPASFRAIQSPTLFDMMSTEQARQPKPASEAHKKLQESVSLVLSEAPFQNSDQWGMADVRLTIAARAVAGEGDTGPFRVSMEVHRSVLAAKSRFFAEKLRRSGTHSVEILDCDNVAVYVKAVVLMYCDELKAKLMGAEVPKILTLLKISSDIMFDDGVRACLDYLEAVPWSEVDEESVVFHLNQLQLDSSKTDVVLQRVVPDPSTSPRADEVFLKLSMGVLQAKDDKARREIKSLISRLLREDHDNNDSNNKLDISKDTLYQICHRCLGSLILCLSGATSLDNESGPARGTLMGEIAREADNMQWIVGILVDRKMGDEFVQLWADQKELAVLHSKIPTMYRHEISKITAQLCVCIGKGQVLVPTESRLDLLSTWLEALYDDFGWMRMGGRSVDRKMIEDGLGRTILTLPLDQQQQILIKWFDRFLNGGDDCPNIQSAFEIWWKRSFVKGYVVDSGLQMTPCSPLLHIDDQPRLTPFLRLFLAPTPRVELLPRQVVFEGFADESTVVMGLLASLVAITAIRA</sequence>
<dbReference type="EMBL" id="CACSLK010009714">
    <property type="protein sequence ID" value="CAA0811940.1"/>
    <property type="molecule type" value="Genomic_DNA"/>
</dbReference>